<dbReference type="EMBL" id="FUZI01000001">
    <property type="protein sequence ID" value="SKC31381.1"/>
    <property type="molecule type" value="Genomic_DNA"/>
</dbReference>
<keyword evidence="10 13" id="KW-0472">Membrane</keyword>
<feature type="domain" description="Cation/H+ exchanger transmembrane" evidence="14">
    <location>
        <begin position="73"/>
        <end position="416"/>
    </location>
</feature>
<feature type="transmembrane region" description="Helical" evidence="13">
    <location>
        <begin position="31"/>
        <end position="52"/>
    </location>
</feature>
<evidence type="ECO:0000256" key="8">
    <source>
        <dbReference type="ARBA" id="ARBA00023053"/>
    </source>
</evidence>
<feature type="transmembrane region" description="Helical" evidence="13">
    <location>
        <begin position="235"/>
        <end position="251"/>
    </location>
</feature>
<dbReference type="RefSeq" id="WP_080156173.1">
    <property type="nucleotide sequence ID" value="NZ_FUZI01000001.1"/>
</dbReference>
<evidence type="ECO:0000256" key="11">
    <source>
        <dbReference type="ARBA" id="ARBA00023201"/>
    </source>
</evidence>
<dbReference type="GO" id="GO:0015385">
    <property type="term" value="F:sodium:proton antiporter activity"/>
    <property type="evidence" value="ECO:0007669"/>
    <property type="project" value="InterPro"/>
</dbReference>
<name>A0A1T5HWZ4_9GAMM</name>
<dbReference type="PANTHER" id="PTHR10110:SF195">
    <property type="entry name" value="NA(+)_H(+) ANTIPORTER NHAS2"/>
    <property type="match status" value="1"/>
</dbReference>
<feature type="transmembrane region" description="Helical" evidence="13">
    <location>
        <begin position="73"/>
        <end position="92"/>
    </location>
</feature>
<dbReference type="PANTHER" id="PTHR10110">
    <property type="entry name" value="SODIUM/HYDROGEN EXCHANGER"/>
    <property type="match status" value="1"/>
</dbReference>
<keyword evidence="9" id="KW-0406">Ion transport</keyword>
<dbReference type="Proteomes" id="UP000189966">
    <property type="component" value="Unassembled WGS sequence"/>
</dbReference>
<evidence type="ECO:0000256" key="12">
    <source>
        <dbReference type="SAM" id="MobiDB-lite"/>
    </source>
</evidence>
<feature type="region of interest" description="Disordered" evidence="12">
    <location>
        <begin position="427"/>
        <end position="451"/>
    </location>
</feature>
<evidence type="ECO:0000256" key="4">
    <source>
        <dbReference type="ARBA" id="ARBA00022449"/>
    </source>
</evidence>
<evidence type="ECO:0000259" key="14">
    <source>
        <dbReference type="Pfam" id="PF00999"/>
    </source>
</evidence>
<feature type="transmembrane region" description="Helical" evidence="13">
    <location>
        <begin position="257"/>
        <end position="275"/>
    </location>
</feature>
<evidence type="ECO:0000256" key="13">
    <source>
        <dbReference type="SAM" id="Phobius"/>
    </source>
</evidence>
<keyword evidence="4" id="KW-0050">Antiport</keyword>
<evidence type="ECO:0000256" key="9">
    <source>
        <dbReference type="ARBA" id="ARBA00023065"/>
    </source>
</evidence>
<keyword evidence="6 13" id="KW-0812">Transmembrane</keyword>
<dbReference type="InterPro" id="IPR006153">
    <property type="entry name" value="Cation/H_exchanger_TM"/>
</dbReference>
<organism evidence="15 16">
    <name type="scientific">Photobacterium piscicola</name>
    <dbReference type="NCBI Taxonomy" id="1378299"/>
    <lineage>
        <taxon>Bacteria</taxon>
        <taxon>Pseudomonadati</taxon>
        <taxon>Pseudomonadota</taxon>
        <taxon>Gammaproteobacteria</taxon>
        <taxon>Vibrionales</taxon>
        <taxon>Vibrionaceae</taxon>
        <taxon>Photobacterium</taxon>
    </lineage>
</organism>
<feature type="transmembrane region" description="Helical" evidence="13">
    <location>
        <begin position="7"/>
        <end position="25"/>
    </location>
</feature>
<feature type="transmembrane region" description="Helical" evidence="13">
    <location>
        <begin position="395"/>
        <end position="417"/>
    </location>
</feature>
<dbReference type="GO" id="GO:0015386">
    <property type="term" value="F:potassium:proton antiporter activity"/>
    <property type="evidence" value="ECO:0007669"/>
    <property type="project" value="TreeGrafter"/>
</dbReference>
<evidence type="ECO:0000256" key="2">
    <source>
        <dbReference type="ARBA" id="ARBA00007367"/>
    </source>
</evidence>
<evidence type="ECO:0000256" key="1">
    <source>
        <dbReference type="ARBA" id="ARBA00004651"/>
    </source>
</evidence>
<gene>
    <name evidence="15" type="primary">nhaP_1</name>
    <name evidence="15" type="ORF">CZ809_00859</name>
</gene>
<dbReference type="AlphaFoldDB" id="A0A1T5HWZ4"/>
<evidence type="ECO:0000313" key="15">
    <source>
        <dbReference type="EMBL" id="SKC31381.1"/>
    </source>
</evidence>
<dbReference type="GO" id="GO:0005886">
    <property type="term" value="C:plasma membrane"/>
    <property type="evidence" value="ECO:0007669"/>
    <property type="project" value="UniProtKB-SubCell"/>
</dbReference>
<evidence type="ECO:0000256" key="6">
    <source>
        <dbReference type="ARBA" id="ARBA00022692"/>
    </source>
</evidence>
<dbReference type="OrthoDB" id="9774146at2"/>
<evidence type="ECO:0000256" key="10">
    <source>
        <dbReference type="ARBA" id="ARBA00023136"/>
    </source>
</evidence>
<feature type="transmembrane region" description="Helical" evidence="13">
    <location>
        <begin position="104"/>
        <end position="125"/>
    </location>
</feature>
<feature type="compositionally biased region" description="Polar residues" evidence="12">
    <location>
        <begin position="430"/>
        <end position="440"/>
    </location>
</feature>
<evidence type="ECO:0000313" key="16">
    <source>
        <dbReference type="Proteomes" id="UP000189966"/>
    </source>
</evidence>
<feature type="transmembrane region" description="Helical" evidence="13">
    <location>
        <begin position="357"/>
        <end position="375"/>
    </location>
</feature>
<sequence>MSAYDTVCIMAAIAVFISIINHRIGKFQPTIAITGWSIAISLTLLTLSKLGYIPHKEEHEVIQMIQAVNFDDFLLKGVLGFLLFAGALNIQLPHLKDQKFEITFLALIGTLFSTFFIGIVLWALFKLCTIDIDFIYCCLFGALISPTDPIAVLAIVKKLNAPQRISTQIEGESLFNDGVGLVIFVTLFEIAFSKTAPTVASTALLFAREALGGIACGAVIGVVFHFLIKSSHDNMFRLILTILIPTFGYVVSEHIEVSAPLAMVVAGIIIGNWTRNSISEEAAHQISHLWELADEILNAVLFLLIGLMMITFTFHAIDIVAVVIAIPLVLLSRYLSVKYSYKIFNRYRTYNPLSIKILTWGGLRGGLALAMAMAIPSGIPIGFSPDIDVKEIVVLMTYAVVIFSIIVQGSTITPMIYKAKAEQEKMDHTPANSASAVNISNTTTETNTTNS</sequence>
<evidence type="ECO:0000256" key="7">
    <source>
        <dbReference type="ARBA" id="ARBA00022989"/>
    </source>
</evidence>
<evidence type="ECO:0000256" key="3">
    <source>
        <dbReference type="ARBA" id="ARBA00022448"/>
    </source>
</evidence>
<feature type="transmembrane region" description="Helical" evidence="13">
    <location>
        <begin position="319"/>
        <end position="336"/>
    </location>
</feature>
<feature type="transmembrane region" description="Helical" evidence="13">
    <location>
        <begin position="134"/>
        <end position="156"/>
    </location>
</feature>
<dbReference type="GO" id="GO:0051453">
    <property type="term" value="P:regulation of intracellular pH"/>
    <property type="evidence" value="ECO:0007669"/>
    <property type="project" value="TreeGrafter"/>
</dbReference>
<dbReference type="GO" id="GO:0098719">
    <property type="term" value="P:sodium ion import across plasma membrane"/>
    <property type="evidence" value="ECO:0007669"/>
    <property type="project" value="TreeGrafter"/>
</dbReference>
<comment type="subcellular location">
    <subcellularLocation>
        <location evidence="1">Cell membrane</location>
        <topology evidence="1">Multi-pass membrane protein</topology>
    </subcellularLocation>
</comment>
<dbReference type="InterPro" id="IPR018422">
    <property type="entry name" value="Cation/H_exchanger_CPA1"/>
</dbReference>
<accession>A0A1T5HWZ4</accession>
<evidence type="ECO:0000256" key="5">
    <source>
        <dbReference type="ARBA" id="ARBA00022475"/>
    </source>
</evidence>
<protein>
    <submittedName>
        <fullName evidence="15">Na(+)/H(+) antiporter NhaP</fullName>
    </submittedName>
</protein>
<feature type="transmembrane region" description="Helical" evidence="13">
    <location>
        <begin position="210"/>
        <end position="228"/>
    </location>
</feature>
<keyword evidence="8" id="KW-0915">Sodium</keyword>
<keyword evidence="11" id="KW-0739">Sodium transport</keyword>
<feature type="compositionally biased region" description="Low complexity" evidence="12">
    <location>
        <begin position="441"/>
        <end position="451"/>
    </location>
</feature>
<dbReference type="Gene3D" id="6.10.140.1330">
    <property type="match status" value="1"/>
</dbReference>
<keyword evidence="3" id="KW-0813">Transport</keyword>
<dbReference type="Pfam" id="PF00999">
    <property type="entry name" value="Na_H_Exchanger"/>
    <property type="match status" value="1"/>
</dbReference>
<proteinExistence type="inferred from homology"/>
<keyword evidence="5" id="KW-1003">Cell membrane</keyword>
<comment type="similarity">
    <text evidence="2">Belongs to the monovalent cation:proton antiporter 1 (CPA1) transporter (TC 2.A.36) family.</text>
</comment>
<reference evidence="15 16" key="1">
    <citation type="submission" date="2017-02" db="EMBL/GenBank/DDBJ databases">
        <authorList>
            <person name="Peterson S.W."/>
        </authorList>
    </citation>
    <scope>NUCLEOTIDE SEQUENCE [LARGE SCALE GENOMIC DNA]</scope>
    <source>
        <strain evidence="16">type strain: NCCB 100098</strain>
    </source>
</reference>
<feature type="transmembrane region" description="Helical" evidence="13">
    <location>
        <begin position="296"/>
        <end position="313"/>
    </location>
</feature>
<keyword evidence="7 13" id="KW-1133">Transmembrane helix</keyword>